<dbReference type="RefSeq" id="WP_185991687.1">
    <property type="nucleotide sequence ID" value="NZ_JACCAE010000001.1"/>
</dbReference>
<organism evidence="1 2">
    <name type="scientific">Janibacter cremeus</name>
    <dbReference type="NCBI Taxonomy" id="1285192"/>
    <lineage>
        <taxon>Bacteria</taxon>
        <taxon>Bacillati</taxon>
        <taxon>Actinomycetota</taxon>
        <taxon>Actinomycetes</taxon>
        <taxon>Micrococcales</taxon>
        <taxon>Intrasporangiaceae</taxon>
        <taxon>Janibacter</taxon>
    </lineage>
</organism>
<sequence length="98" mass="10447">MLPQDVESELGRAVRRWRQLPLDRAADALPGVHAFLAEVAGEELPDLGPAVVMDQLRVVAFDACASEGGGAGLAERLASLRLGWSAPPADREAVRYTP</sequence>
<dbReference type="Proteomes" id="UP000554054">
    <property type="component" value="Unassembled WGS sequence"/>
</dbReference>
<comment type="caution">
    <text evidence="1">The sequence shown here is derived from an EMBL/GenBank/DDBJ whole genome shotgun (WGS) entry which is preliminary data.</text>
</comment>
<evidence type="ECO:0000313" key="1">
    <source>
        <dbReference type="EMBL" id="NYF98926.1"/>
    </source>
</evidence>
<accession>A0A852VRR7</accession>
<keyword evidence="2" id="KW-1185">Reference proteome</keyword>
<name>A0A852VRR7_9MICO</name>
<gene>
    <name evidence="1" type="ORF">BJY20_002318</name>
</gene>
<dbReference type="EMBL" id="JACCAE010000001">
    <property type="protein sequence ID" value="NYF98926.1"/>
    <property type="molecule type" value="Genomic_DNA"/>
</dbReference>
<reference evidence="1 2" key="1">
    <citation type="submission" date="2020-07" db="EMBL/GenBank/DDBJ databases">
        <title>Sequencing the genomes of 1000 actinobacteria strains.</title>
        <authorList>
            <person name="Klenk H.-P."/>
        </authorList>
    </citation>
    <scope>NUCLEOTIDE SEQUENCE [LARGE SCALE GENOMIC DNA]</scope>
    <source>
        <strain evidence="1 2">DSM 26154</strain>
    </source>
</reference>
<protein>
    <submittedName>
        <fullName evidence="1">Uncharacterized protein</fullName>
    </submittedName>
</protein>
<dbReference type="AlphaFoldDB" id="A0A852VRR7"/>
<proteinExistence type="predicted"/>
<evidence type="ECO:0000313" key="2">
    <source>
        <dbReference type="Proteomes" id="UP000554054"/>
    </source>
</evidence>